<dbReference type="KEGG" id="swi:Swit_1432"/>
<feature type="domain" description="HTH luxR-type" evidence="4">
    <location>
        <begin position="764"/>
        <end position="833"/>
    </location>
</feature>
<dbReference type="Pfam" id="PF00196">
    <property type="entry name" value="GerE"/>
    <property type="match status" value="1"/>
</dbReference>
<dbReference type="PANTHER" id="PTHR44688:SF16">
    <property type="entry name" value="DNA-BINDING TRANSCRIPTIONAL ACTIVATOR DEVR_DOSR"/>
    <property type="match status" value="1"/>
</dbReference>
<dbReference type="Gene3D" id="1.25.40.10">
    <property type="entry name" value="Tetratricopeptide repeat domain"/>
    <property type="match status" value="1"/>
</dbReference>
<dbReference type="SUPFAM" id="SSF48452">
    <property type="entry name" value="TPR-like"/>
    <property type="match status" value="1"/>
</dbReference>
<dbReference type="PRINTS" id="PR00038">
    <property type="entry name" value="HTHLUXR"/>
</dbReference>
<dbReference type="AlphaFoldDB" id="A0A9J9HA38"/>
<sequence>MTAGRSFDQHDWLRDPLAPPILLVEAGAGYDKTRWCETLRDRALEAGFTTLFIEPASTSASQLGELVDAAERGAGPLLLVIDGFDRAPDRRFGEAIADISARQRPGDRIAIASRNRIAIRFRRRWISGGAARVNEAALGFGRDQTAALFEGALPDNAVDMVLAWSEGWPTAVEAVHLGWQRKRRTHDANDMARLIDEIWPDVASYIEDEILSDLAAPQRDLMIRTAFLETFDGDLAHKLTGDASTWDVLDQLVDRHVLAADEGSDPSYRCHPLVRRRLESDLRKRGGEFRHLARKAAQIFWQRQDVQRAITCADLAGDGALAARWALSLDTAMFGVSRGGRELREVMQHVPVDILETKPRLALAHAFLAAKSGRIDVADRILQHVRTTELNGAAGSDRLLARDTAIVEVAIAMYDGRGFGGPALAALDMIEAVSYGDEGIRGFVENVRCAIAFDASDFPEALARYRNALHFYTCQNATNGLGYIHLHSGRIYAEMLNIEACARAYDHARQLFLEQRPQDEQSLRLIKPLQARLAYDQGRFEEAQRLSDGFAAEVGQGGYYWDALYLGFRTAAKLAARRHGDADARRTLDGAIEFARLNRIGHLEHLLLLERAALAPESDDVAHLLDRGPLHAASPLPWRIRDLRAVVRARRDAMAGDLDGALARLFAQLDECHVQGRQRSRIDLLIAASLLLDQGQRRERAIDMLHEATRLARKGHIVAPFIENGRDALALLSLLASGAVDGNGAGIGNDPFVSQVLALQDEAPSGPATLLNQRERDILRHLAEGMSNKLIARQLNISPETVRYYLKGIYEKYGLHGGYANRRALAHFVTQTSATHH</sequence>
<protein>
    <submittedName>
        <fullName evidence="5">Regulatory protein, LuxR</fullName>
    </submittedName>
</protein>
<dbReference type="PANTHER" id="PTHR44688">
    <property type="entry name" value="DNA-BINDING TRANSCRIPTIONAL ACTIVATOR DEVR_DOSR"/>
    <property type="match status" value="1"/>
</dbReference>
<keyword evidence="3" id="KW-0804">Transcription</keyword>
<name>A0A9J9HA38_RHIWR</name>
<proteinExistence type="predicted"/>
<dbReference type="GO" id="GO:0006355">
    <property type="term" value="P:regulation of DNA-templated transcription"/>
    <property type="evidence" value="ECO:0007669"/>
    <property type="project" value="InterPro"/>
</dbReference>
<dbReference type="GO" id="GO:0003677">
    <property type="term" value="F:DNA binding"/>
    <property type="evidence" value="ECO:0007669"/>
    <property type="project" value="UniProtKB-KW"/>
</dbReference>
<dbReference type="Pfam" id="PF25873">
    <property type="entry name" value="WHD_MalT"/>
    <property type="match status" value="1"/>
</dbReference>
<evidence type="ECO:0000256" key="2">
    <source>
        <dbReference type="ARBA" id="ARBA00023125"/>
    </source>
</evidence>
<dbReference type="InterPro" id="IPR000792">
    <property type="entry name" value="Tscrpt_reg_LuxR_C"/>
</dbReference>
<dbReference type="SUPFAM" id="SSF46894">
    <property type="entry name" value="C-terminal effector domain of the bipartite response regulators"/>
    <property type="match status" value="1"/>
</dbReference>
<dbReference type="InterPro" id="IPR059106">
    <property type="entry name" value="WHD_MalT"/>
</dbReference>
<dbReference type="InterPro" id="IPR036388">
    <property type="entry name" value="WH-like_DNA-bd_sf"/>
</dbReference>
<evidence type="ECO:0000313" key="5">
    <source>
        <dbReference type="EMBL" id="ABQ67796.1"/>
    </source>
</evidence>
<accession>A0A9J9HA38</accession>
<reference evidence="5 6" key="1">
    <citation type="journal article" date="2010" name="J. Bacteriol.">
        <title>Genome sequence of the dioxin-mineralizing bacterium Sphingomonas wittichii RW1.</title>
        <authorList>
            <person name="Miller T.R."/>
            <person name="Delcher A.L."/>
            <person name="Salzberg S.L."/>
            <person name="Saunders E."/>
            <person name="Detter J.C."/>
            <person name="Halden R.U."/>
        </authorList>
    </citation>
    <scope>NUCLEOTIDE SEQUENCE [LARGE SCALE GENOMIC DNA]</scope>
    <source>
        <strain evidence="6">DSM 6014 / CCUG 31198 / JCM 15750 / NBRC 105917 / EY 4224 / RW1</strain>
    </source>
</reference>
<organism evidence="5 6">
    <name type="scientific">Rhizorhabdus wittichii (strain DSM 6014 / CCUG 31198 / JCM 15750 / NBRC 105917 / EY 4224 / RW1)</name>
    <name type="common">Sphingomonas wittichii</name>
    <dbReference type="NCBI Taxonomy" id="392499"/>
    <lineage>
        <taxon>Bacteria</taxon>
        <taxon>Pseudomonadati</taxon>
        <taxon>Pseudomonadota</taxon>
        <taxon>Alphaproteobacteria</taxon>
        <taxon>Sphingomonadales</taxon>
        <taxon>Sphingomonadaceae</taxon>
        <taxon>Rhizorhabdus</taxon>
    </lineage>
</organism>
<evidence type="ECO:0000256" key="3">
    <source>
        <dbReference type="ARBA" id="ARBA00023163"/>
    </source>
</evidence>
<evidence type="ECO:0000259" key="4">
    <source>
        <dbReference type="PROSITE" id="PS50043"/>
    </source>
</evidence>
<dbReference type="Gene3D" id="1.10.10.10">
    <property type="entry name" value="Winged helix-like DNA-binding domain superfamily/Winged helix DNA-binding domain"/>
    <property type="match status" value="1"/>
</dbReference>
<evidence type="ECO:0000313" key="6">
    <source>
        <dbReference type="Proteomes" id="UP000001989"/>
    </source>
</evidence>
<dbReference type="PROSITE" id="PS50043">
    <property type="entry name" value="HTH_LUXR_2"/>
    <property type="match status" value="1"/>
</dbReference>
<dbReference type="EMBL" id="CP000699">
    <property type="protein sequence ID" value="ABQ67796.1"/>
    <property type="molecule type" value="Genomic_DNA"/>
</dbReference>
<keyword evidence="2" id="KW-0238">DNA-binding</keyword>
<dbReference type="Proteomes" id="UP000001989">
    <property type="component" value="Chromosome"/>
</dbReference>
<dbReference type="InterPro" id="IPR011990">
    <property type="entry name" value="TPR-like_helical_dom_sf"/>
</dbReference>
<dbReference type="SMART" id="SM00421">
    <property type="entry name" value="HTH_LUXR"/>
    <property type="match status" value="1"/>
</dbReference>
<evidence type="ECO:0000256" key="1">
    <source>
        <dbReference type="ARBA" id="ARBA00023015"/>
    </source>
</evidence>
<dbReference type="CDD" id="cd06170">
    <property type="entry name" value="LuxR_C_like"/>
    <property type="match status" value="1"/>
</dbReference>
<keyword evidence="1" id="KW-0805">Transcription regulation</keyword>
<dbReference type="InterPro" id="IPR016032">
    <property type="entry name" value="Sig_transdc_resp-reg_C-effctor"/>
</dbReference>
<keyword evidence="6" id="KW-1185">Reference proteome</keyword>
<gene>
    <name evidence="5" type="ordered locus">Swit_1432</name>
</gene>